<evidence type="ECO:0000313" key="2">
    <source>
        <dbReference type="EMBL" id="ABE08128.1"/>
    </source>
</evidence>
<dbReference type="AlphaFoldDB" id="Q1R936"/>
<dbReference type="HOGENOM" id="CLU_2787206_0_0_6"/>
<sequence length="68" mass="7687">MATAQVGLWRSVLNSDLMTIGVYRRLVLLPPLSRLHPRPALRNPRKPNRGRYDRHGVPYHGPAGVSFT</sequence>
<feature type="region of interest" description="Disordered" evidence="1">
    <location>
        <begin position="37"/>
        <end position="68"/>
    </location>
</feature>
<feature type="compositionally biased region" description="Basic residues" evidence="1">
    <location>
        <begin position="37"/>
        <end position="49"/>
    </location>
</feature>
<dbReference type="Proteomes" id="UP000001952">
    <property type="component" value="Chromosome"/>
</dbReference>
<reference evidence="2 3" key="1">
    <citation type="journal article" date="2006" name="Proc. Natl. Acad. Sci. U.S.A.">
        <title>Identification of genes subject to positive selection in uropathogenic strains of Escherichia coli: a comparative genomics approach.</title>
        <authorList>
            <person name="Chen S.L."/>
            <person name="Hung C.S."/>
            <person name="Xu J."/>
            <person name="Reigstad C.S."/>
            <person name="Magrini V."/>
            <person name="Sabo A."/>
            <person name="Blasiar D."/>
            <person name="Bieri T."/>
            <person name="Meyer R.R."/>
            <person name="Ozersky P."/>
            <person name="Armstrong J.R."/>
            <person name="Fulton R.S."/>
            <person name="Latreille J.P."/>
            <person name="Spieth J."/>
            <person name="Hooton T.M."/>
            <person name="Mardis E.R."/>
            <person name="Hultgren S.J."/>
            <person name="Gordon J.I."/>
        </authorList>
    </citation>
    <scope>NUCLEOTIDE SEQUENCE [LARGE SCALE GENOMIC DNA]</scope>
    <source>
        <strain evidence="3">UTI89 / UPEC</strain>
    </source>
</reference>
<evidence type="ECO:0000313" key="3">
    <source>
        <dbReference type="Proteomes" id="UP000001952"/>
    </source>
</evidence>
<dbReference type="EMBL" id="CP000243">
    <property type="protein sequence ID" value="ABE08128.1"/>
    <property type="molecule type" value="Genomic_DNA"/>
</dbReference>
<accession>Q1R936</accession>
<proteinExistence type="predicted"/>
<organism evidence="2 3">
    <name type="scientific">Escherichia coli (strain UTI89 / UPEC)</name>
    <dbReference type="NCBI Taxonomy" id="364106"/>
    <lineage>
        <taxon>Bacteria</taxon>
        <taxon>Pseudomonadati</taxon>
        <taxon>Pseudomonadota</taxon>
        <taxon>Gammaproteobacteria</taxon>
        <taxon>Enterobacterales</taxon>
        <taxon>Enterobacteriaceae</taxon>
        <taxon>Escherichia</taxon>
    </lineage>
</organism>
<protein>
    <submittedName>
        <fullName evidence="2">Uncharacterized protein</fullName>
    </submittedName>
</protein>
<dbReference type="KEGG" id="eci:UTI89_C2662"/>
<name>Q1R936_ECOUT</name>
<evidence type="ECO:0000256" key="1">
    <source>
        <dbReference type="SAM" id="MobiDB-lite"/>
    </source>
</evidence>
<gene>
    <name evidence="2" type="ordered locus">UTI89_C2662</name>
</gene>